<sequence>MDYIAHIRENDRKVQTVTEHLLGVQVLAEGYGEKLGVSHIAGLAGMLHDMGKYTEEFRNYILQAVYHPEAPPKRGSVDHSTAGGKLLFEQYHSLPKDLSNKQDHMNKMILAEVVGNAIISHHSYLQDFINHDI</sequence>
<dbReference type="EMBL" id="LVWI01000056">
    <property type="protein sequence ID" value="OKP84000.1"/>
    <property type="molecule type" value="Genomic_DNA"/>
</dbReference>
<evidence type="ECO:0000256" key="3">
    <source>
        <dbReference type="ARBA" id="ARBA00023118"/>
    </source>
</evidence>
<keyword evidence="1" id="KW-0479">Metal-binding</keyword>
<evidence type="ECO:0000313" key="5">
    <source>
        <dbReference type="EMBL" id="OKP84000.1"/>
    </source>
</evidence>
<dbReference type="CDD" id="cd09641">
    <property type="entry name" value="Cas3''_I"/>
    <property type="match status" value="1"/>
</dbReference>
<evidence type="ECO:0000259" key="4">
    <source>
        <dbReference type="PROSITE" id="PS51643"/>
    </source>
</evidence>
<dbReference type="SUPFAM" id="SSF109604">
    <property type="entry name" value="HD-domain/PDEase-like"/>
    <property type="match status" value="1"/>
</dbReference>
<dbReference type="NCBIfam" id="TIGR01596">
    <property type="entry name" value="cas3_HD"/>
    <property type="match status" value="1"/>
</dbReference>
<evidence type="ECO:0000313" key="6">
    <source>
        <dbReference type="Proteomes" id="UP000186058"/>
    </source>
</evidence>
<evidence type="ECO:0000256" key="1">
    <source>
        <dbReference type="ARBA" id="ARBA00022723"/>
    </source>
</evidence>
<dbReference type="Pfam" id="PF01966">
    <property type="entry name" value="HD"/>
    <property type="match status" value="1"/>
</dbReference>
<accession>A0ABX3EMT9</accession>
<name>A0ABX3EMT9_9BACL</name>
<feature type="domain" description="HD Cas3-type" evidence="4">
    <location>
        <begin position="10"/>
        <end position="133"/>
    </location>
</feature>
<protein>
    <recommendedName>
        <fullName evidence="4">HD Cas3-type domain-containing protein</fullName>
    </recommendedName>
</protein>
<dbReference type="InterPro" id="IPR006674">
    <property type="entry name" value="HD_domain"/>
</dbReference>
<organism evidence="5 6">
    <name type="scientific">Paenibacillus helianthi</name>
    <dbReference type="NCBI Taxonomy" id="1349432"/>
    <lineage>
        <taxon>Bacteria</taxon>
        <taxon>Bacillati</taxon>
        <taxon>Bacillota</taxon>
        <taxon>Bacilli</taxon>
        <taxon>Bacillales</taxon>
        <taxon>Paenibacillaceae</taxon>
        <taxon>Paenibacillus</taxon>
    </lineage>
</organism>
<gene>
    <name evidence="5" type="ORF">A3844_20720</name>
</gene>
<keyword evidence="3" id="KW-0051">Antiviral defense</keyword>
<dbReference type="InterPro" id="IPR038257">
    <property type="entry name" value="CRISPR-assoc_Cas3_HD_sf"/>
</dbReference>
<dbReference type="InterPro" id="IPR006483">
    <property type="entry name" value="CRISPR-assoc_Cas3_HD"/>
</dbReference>
<reference evidence="5 6" key="1">
    <citation type="submission" date="2016-03" db="EMBL/GenBank/DDBJ databases">
        <authorList>
            <person name="Sant'Anna F.H."/>
            <person name="Ambrosini A."/>
            <person name="Souza R."/>
            <person name="Bach E."/>
            <person name="Fernandes G."/>
            <person name="Balsanelli E."/>
            <person name="Baura V.A."/>
            <person name="Souza E.M."/>
            <person name="Passaglia L."/>
        </authorList>
    </citation>
    <scope>NUCLEOTIDE SEQUENCE [LARGE SCALE GENOMIC DNA]</scope>
    <source>
        <strain evidence="5 6">P26E</strain>
    </source>
</reference>
<dbReference type="PROSITE" id="PS51643">
    <property type="entry name" value="HD_CAS3"/>
    <property type="match status" value="1"/>
</dbReference>
<proteinExistence type="predicted"/>
<comment type="caution">
    <text evidence="5">The sequence shown here is derived from an EMBL/GenBank/DDBJ whole genome shotgun (WGS) entry which is preliminary data.</text>
</comment>
<dbReference type="Proteomes" id="UP000186058">
    <property type="component" value="Unassembled WGS sequence"/>
</dbReference>
<evidence type="ECO:0000256" key="2">
    <source>
        <dbReference type="ARBA" id="ARBA00022801"/>
    </source>
</evidence>
<dbReference type="Gene3D" id="1.10.3210.30">
    <property type="match status" value="1"/>
</dbReference>
<keyword evidence="2" id="KW-0378">Hydrolase</keyword>
<keyword evidence="6" id="KW-1185">Reference proteome</keyword>